<name>A0A2N3KQU0_9PROT</name>
<gene>
    <name evidence="1" type="ORF">COO20_16640</name>
</gene>
<evidence type="ECO:0000313" key="1">
    <source>
        <dbReference type="EMBL" id="PKR52924.1"/>
    </source>
</evidence>
<sequence length="74" mass="7931">MPPLRPAVFNGGGEGIRMPYIGLPIAVICVSLTSGHMPCAEYPGGFAPWCRSDSFKQAKPWIAGMNAFGCNLFQ</sequence>
<organism evidence="1 2">
    <name type="scientific">Thalassospira marina</name>
    <dbReference type="NCBI Taxonomy" id="2048283"/>
    <lineage>
        <taxon>Bacteria</taxon>
        <taxon>Pseudomonadati</taxon>
        <taxon>Pseudomonadota</taxon>
        <taxon>Alphaproteobacteria</taxon>
        <taxon>Rhodospirillales</taxon>
        <taxon>Thalassospiraceae</taxon>
        <taxon>Thalassospira</taxon>
    </lineage>
</organism>
<reference evidence="1 2" key="1">
    <citation type="submission" date="2017-09" db="EMBL/GenBank/DDBJ databases">
        <title>Biodiversity and function of Thalassospira species in the particle-attached aromatic-hydrocarbon-degrading consortia from the surface seawater of the South China Sea.</title>
        <authorList>
            <person name="Dong C."/>
            <person name="Liu R."/>
            <person name="Shao Z."/>
        </authorList>
    </citation>
    <scope>NUCLEOTIDE SEQUENCE [LARGE SCALE GENOMIC DNA]</scope>
    <source>
        <strain evidence="1 2">CSC1P2</strain>
    </source>
</reference>
<dbReference type="AlphaFoldDB" id="A0A2N3KQU0"/>
<accession>A0A2N3KQU0</accession>
<protein>
    <submittedName>
        <fullName evidence="1">Uncharacterized protein</fullName>
    </submittedName>
</protein>
<proteinExistence type="predicted"/>
<dbReference type="Proteomes" id="UP000233597">
    <property type="component" value="Unassembled WGS sequence"/>
</dbReference>
<comment type="caution">
    <text evidence="1">The sequence shown here is derived from an EMBL/GenBank/DDBJ whole genome shotgun (WGS) entry which is preliminary data.</text>
</comment>
<evidence type="ECO:0000313" key="2">
    <source>
        <dbReference type="Proteomes" id="UP000233597"/>
    </source>
</evidence>
<dbReference type="EMBL" id="NWTK01000011">
    <property type="protein sequence ID" value="PKR52924.1"/>
    <property type="molecule type" value="Genomic_DNA"/>
</dbReference>